<organism evidence="2 3">
    <name type="scientific">Sphingomonas alpina</name>
    <dbReference type="NCBI Taxonomy" id="653931"/>
    <lineage>
        <taxon>Bacteria</taxon>
        <taxon>Pseudomonadati</taxon>
        <taxon>Pseudomonadota</taxon>
        <taxon>Alphaproteobacteria</taxon>
        <taxon>Sphingomonadales</taxon>
        <taxon>Sphingomonadaceae</taxon>
        <taxon>Sphingomonas</taxon>
    </lineage>
</organism>
<dbReference type="Gene3D" id="3.10.180.10">
    <property type="entry name" value="2,3-Dihydroxybiphenyl 1,2-Dioxygenase, domain 1"/>
    <property type="match status" value="1"/>
</dbReference>
<reference evidence="2 3" key="1">
    <citation type="submission" date="2020-09" db="EMBL/GenBank/DDBJ databases">
        <title>Sphingomonas sp., a new species isolated from pork steak.</title>
        <authorList>
            <person name="Heidler von Heilborn D."/>
        </authorList>
    </citation>
    <scope>NUCLEOTIDE SEQUENCE [LARGE SCALE GENOMIC DNA]</scope>
    <source>
        <strain evidence="3">S8-3T</strain>
    </source>
</reference>
<accession>A0A7H0LJY3</accession>
<evidence type="ECO:0000313" key="3">
    <source>
        <dbReference type="Proteomes" id="UP000516148"/>
    </source>
</evidence>
<gene>
    <name evidence="2" type="ORF">H3Z74_01660</name>
</gene>
<proteinExistence type="predicted"/>
<evidence type="ECO:0000259" key="1">
    <source>
        <dbReference type="PROSITE" id="PS51819"/>
    </source>
</evidence>
<dbReference type="InterPro" id="IPR037523">
    <property type="entry name" value="VOC_core"/>
</dbReference>
<dbReference type="EMBL" id="CP061038">
    <property type="protein sequence ID" value="QNQ09986.1"/>
    <property type="molecule type" value="Genomic_DNA"/>
</dbReference>
<protein>
    <submittedName>
        <fullName evidence="2">Glyoxalase</fullName>
    </submittedName>
</protein>
<dbReference type="AlphaFoldDB" id="A0A7H0LJY3"/>
<dbReference type="KEGG" id="spap:H3Z74_01660"/>
<name>A0A7H0LJY3_9SPHN</name>
<dbReference type="Proteomes" id="UP000516148">
    <property type="component" value="Chromosome"/>
</dbReference>
<evidence type="ECO:0000313" key="2">
    <source>
        <dbReference type="EMBL" id="QNQ09986.1"/>
    </source>
</evidence>
<keyword evidence="3" id="KW-1185">Reference proteome</keyword>
<dbReference type="InterPro" id="IPR004360">
    <property type="entry name" value="Glyas_Fos-R_dOase_dom"/>
</dbReference>
<dbReference type="Pfam" id="PF00903">
    <property type="entry name" value="Glyoxalase"/>
    <property type="match status" value="1"/>
</dbReference>
<dbReference type="PROSITE" id="PS51819">
    <property type="entry name" value="VOC"/>
    <property type="match status" value="1"/>
</dbReference>
<dbReference type="InterPro" id="IPR029068">
    <property type="entry name" value="Glyas_Bleomycin-R_OHBP_Dase"/>
</dbReference>
<dbReference type="SUPFAM" id="SSF54593">
    <property type="entry name" value="Glyoxalase/Bleomycin resistance protein/Dihydroxybiphenyl dioxygenase"/>
    <property type="match status" value="1"/>
</dbReference>
<sequence>MESAMPTPSLTAIVPCNDLDVSEAFYARLGFTAPEPHEHDDYRILADGKGGNLHLNRAVEGWVVPGRNPFGLYLYTPDVDAVAARFASEIIETEGPSHKPWGMYEFALSDPDGVLVRIGWPSQSAQ</sequence>
<feature type="domain" description="VOC" evidence="1">
    <location>
        <begin position="7"/>
        <end position="121"/>
    </location>
</feature>